<dbReference type="GO" id="GO:0009116">
    <property type="term" value="P:nucleoside metabolic process"/>
    <property type="evidence" value="ECO:0007669"/>
    <property type="project" value="InterPro"/>
</dbReference>
<dbReference type="GO" id="GO:0003824">
    <property type="term" value="F:catalytic activity"/>
    <property type="evidence" value="ECO:0007669"/>
    <property type="project" value="InterPro"/>
</dbReference>
<dbReference type="InterPro" id="IPR036770">
    <property type="entry name" value="Ankyrin_rpt-contain_sf"/>
</dbReference>
<reference evidence="8" key="1">
    <citation type="submission" date="2021-07" db="EMBL/GenBank/DDBJ databases">
        <authorList>
            <person name="Branca A.L. A."/>
        </authorList>
    </citation>
    <scope>NUCLEOTIDE SEQUENCE</scope>
</reference>
<dbReference type="PROSITE" id="PS50088">
    <property type="entry name" value="ANK_REPEAT"/>
    <property type="match status" value="8"/>
</dbReference>
<evidence type="ECO:0000256" key="2">
    <source>
        <dbReference type="ARBA" id="ARBA00023043"/>
    </source>
</evidence>
<feature type="repeat" description="ANK" evidence="3">
    <location>
        <begin position="1333"/>
        <end position="1361"/>
    </location>
</feature>
<accession>A0A9W4HNC2</accession>
<evidence type="ECO:0000259" key="7">
    <source>
        <dbReference type="Pfam" id="PF24883"/>
    </source>
</evidence>
<evidence type="ECO:0000313" key="9">
    <source>
        <dbReference type="Proteomes" id="UP001153618"/>
    </source>
</evidence>
<sequence>MSCPPKNEFQIGWICALAVEVAAAKEMLDEKFDQLEDHDTSDTNTYTLGRIGKHNIVIAGLPTGQYGTTSATTVANHMARTFSKSLRVGLMVGIGGGIPTPENDVRLGDVVISCPVGTYGGVVQYDMGKHIADAFTRTGSLNSPPRSLLTAISRLRADELTDDPQYYDYIQSATDRTARTKKLFRNPGPEGDRLFKVENDHPADEISCDACPSEWEVVREAREDDLPRAHYGLIASGNSVIKDARSRENLGEEIGALCFEMEAAGLMLDFPCIVIRGISDYSDSHKNKQWQGYAALVAASYAKELLGNLPHSQVTQERLAVDICHSIENLNDSVRGTNERLDKALDQQASQFDQQRETKFVGEHHKCHKALKTSNYESFKDINPSRASGTCQWVLESPTYLNWRDSLSNSLLWVSADPGCGKSVLSKSLIDIDSKTLEPRTMVAHFFFKDNEQQNRLNIALCALLHQIFSQEPALISHAMDRYNETGDRIQHETSALWDILLKAVAGSKASQIICVLDALDECHSKDVEFLIQKLREVFGNKNTSGCSEMKTRLKFFVTSRPYLDIQAFFSSLTDSWPQIRLRGEEESDQIKKEIDIVIRIKMQQVAREAGLSSEVQKRFETQLQQMENRTYLWLHLALEDIRTTLSNSVQPDSESIRHIPPTVDAAYANILARVQENQFLTVKTILLIICGARRPLTIQEMAIALGIALKPESSSIRSAKLDPIRLSSRIRSLCGLFVIITDSRVYFLHQTAKEFLIRDGISAEYDDLNTLYPLGITDTESTLAEICVRFLLIDDFRDPRYQFDLRNVQVTQLQYRPEHPVPGVETFLHYSAIHWARHVRLMSSSRYSRIEELIRQLYDTSSQPFPVWFDLFWHNSDFGLFWSVWTVYNSPIESALCLAALNGHENMLRGFLSESRKEDSPHWTLRRVRNSIREYGTSAFVWASWAGNYDICCILLNQGAHIHKLAMRAAFNRGNTEILQLLLARAGDAMMGYINSEHALQEASRKNDLGTVLFILDAGCHVDAGEGTEFGTALEKACYAGSIDVVKSLLDRGADIHARGSSKFCENGALLNACLGGNFDVAEILLGRGAQVDRPEHSRKTPLLAACMRGNVDLVKLLVEKGADVNRGGDQTPLELVCHFNSIEMARILLEAGADVNASPSNVSSYLTLAFGLNHIDLGLLEEGVEAAKLLLDRGADINARMGSGDTPLEIACQCGHIDIIQVLLQNGAQADHATFVAAATHVEVMGLLRKQRPDFNAVSKDTTGMTALEAASRTSEKESVEYLLNIGAHNQSPSFQRALDSALIGASELNNSQGVKILLDAGASLQFYDKENLGALQNAARSGSIEFMKMILKRGADISLNFFSVHEKKCALEIALLHRRYEALKVLLSEFGNGIRITDLAYSNALLSLCWSSERSMEEFNILLRAGASAQFQDDSNMTALHIACLHLDLSLVKLFLQHGASANCLSTTFGSPLHIVCSNDIDIDLCGRAGKANRLADQLELVRVLLKHGAGVDGHGGLSHRTPLIEASQVGHVEVVMLLIQEGAKINAIDKYQFSALMLAAAKGHAHIVRVLLSHGAHINYRRTVTKFDEDETEDETEDESLESLYTGARVYDLKYVSRGIHGNEPWETALQAASYFGSDRDDDPMMKLLLENGALL</sequence>
<evidence type="ECO:0000256" key="3">
    <source>
        <dbReference type="PROSITE-ProRule" id="PRU00023"/>
    </source>
</evidence>
<feature type="repeat" description="ANK" evidence="3">
    <location>
        <begin position="1438"/>
        <end position="1470"/>
    </location>
</feature>
<dbReference type="PRINTS" id="PR01415">
    <property type="entry name" value="ANKYRIN"/>
</dbReference>
<dbReference type="PROSITE" id="PS50297">
    <property type="entry name" value="ANK_REP_REGION"/>
    <property type="match status" value="8"/>
</dbReference>
<dbReference type="OrthoDB" id="1577640at2759"/>
<dbReference type="Gene3D" id="3.40.50.300">
    <property type="entry name" value="P-loop containing nucleotide triphosphate hydrolases"/>
    <property type="match status" value="1"/>
</dbReference>
<keyword evidence="1" id="KW-0677">Repeat</keyword>
<evidence type="ECO:0000313" key="8">
    <source>
        <dbReference type="EMBL" id="CAG8098795.1"/>
    </source>
</evidence>
<feature type="repeat" description="ANK" evidence="3">
    <location>
        <begin position="1555"/>
        <end position="1587"/>
    </location>
</feature>
<dbReference type="InterPro" id="IPR000845">
    <property type="entry name" value="Nucleoside_phosphorylase_d"/>
</dbReference>
<protein>
    <submittedName>
        <fullName evidence="8">Uncharacterized protein</fullName>
    </submittedName>
</protein>
<dbReference type="InterPro" id="IPR056884">
    <property type="entry name" value="NPHP3-like_N"/>
</dbReference>
<dbReference type="InterPro" id="IPR002110">
    <property type="entry name" value="Ankyrin_rpt"/>
</dbReference>
<keyword evidence="2 3" id="KW-0040">ANK repeat</keyword>
<dbReference type="Gene3D" id="3.40.50.1580">
    <property type="entry name" value="Nucleoside phosphorylase domain"/>
    <property type="match status" value="1"/>
</dbReference>
<dbReference type="Pfam" id="PF24883">
    <property type="entry name" value="NPHP3_N"/>
    <property type="match status" value="1"/>
</dbReference>
<dbReference type="PANTHER" id="PTHR24123:SF33">
    <property type="entry name" value="PROTEIN HOS4"/>
    <property type="match status" value="1"/>
</dbReference>
<feature type="repeat" description="ANK" evidence="3">
    <location>
        <begin position="1130"/>
        <end position="1162"/>
    </location>
</feature>
<dbReference type="Pfam" id="PF23239">
    <property type="entry name" value="DUF7069"/>
    <property type="match status" value="1"/>
</dbReference>
<dbReference type="Pfam" id="PF22939">
    <property type="entry name" value="WHD_GPIID"/>
    <property type="match status" value="1"/>
</dbReference>
<evidence type="ECO:0000259" key="4">
    <source>
        <dbReference type="Pfam" id="PF01048"/>
    </source>
</evidence>
<dbReference type="PANTHER" id="PTHR24123">
    <property type="entry name" value="ANKYRIN REPEAT-CONTAINING"/>
    <property type="match status" value="1"/>
</dbReference>
<organism evidence="8 9">
    <name type="scientific">Penicillium olsonii</name>
    <dbReference type="NCBI Taxonomy" id="99116"/>
    <lineage>
        <taxon>Eukaryota</taxon>
        <taxon>Fungi</taxon>
        <taxon>Dikarya</taxon>
        <taxon>Ascomycota</taxon>
        <taxon>Pezizomycotina</taxon>
        <taxon>Eurotiomycetes</taxon>
        <taxon>Eurotiomycetidae</taxon>
        <taxon>Eurotiales</taxon>
        <taxon>Aspergillaceae</taxon>
        <taxon>Penicillium</taxon>
    </lineage>
</organism>
<dbReference type="Pfam" id="PF00023">
    <property type="entry name" value="Ank"/>
    <property type="match status" value="1"/>
</dbReference>
<evidence type="ECO:0000256" key="1">
    <source>
        <dbReference type="ARBA" id="ARBA00022737"/>
    </source>
</evidence>
<dbReference type="InterPro" id="IPR054471">
    <property type="entry name" value="GPIID_WHD"/>
</dbReference>
<dbReference type="InterPro" id="IPR027417">
    <property type="entry name" value="P-loop_NTPase"/>
</dbReference>
<dbReference type="InterPro" id="IPR055497">
    <property type="entry name" value="DUF7069"/>
</dbReference>
<evidence type="ECO:0000259" key="5">
    <source>
        <dbReference type="Pfam" id="PF22939"/>
    </source>
</evidence>
<dbReference type="SUPFAM" id="SSF53167">
    <property type="entry name" value="Purine and uridine phosphorylases"/>
    <property type="match status" value="1"/>
</dbReference>
<dbReference type="Proteomes" id="UP001153618">
    <property type="component" value="Unassembled WGS sequence"/>
</dbReference>
<dbReference type="InterPro" id="IPR051165">
    <property type="entry name" value="Multifunctional_ANK_Repeat"/>
</dbReference>
<proteinExistence type="predicted"/>
<dbReference type="Gene3D" id="1.25.40.20">
    <property type="entry name" value="Ankyrin repeat-containing domain"/>
    <property type="match status" value="3"/>
</dbReference>
<feature type="repeat" description="ANK" evidence="3">
    <location>
        <begin position="1030"/>
        <end position="1062"/>
    </location>
</feature>
<dbReference type="Pfam" id="PF12796">
    <property type="entry name" value="Ank_2"/>
    <property type="match status" value="4"/>
</dbReference>
<dbReference type="EMBL" id="CAJVOS010000023">
    <property type="protein sequence ID" value="CAG8098795.1"/>
    <property type="molecule type" value="Genomic_DNA"/>
</dbReference>
<feature type="domain" description="GPI inositol-deacylase winged helix" evidence="5">
    <location>
        <begin position="683"/>
        <end position="766"/>
    </location>
</feature>
<dbReference type="Pfam" id="PF13637">
    <property type="entry name" value="Ank_4"/>
    <property type="match status" value="1"/>
</dbReference>
<feature type="domain" description="Nucleoside phosphorylase" evidence="4">
    <location>
        <begin position="11"/>
        <end position="290"/>
    </location>
</feature>
<dbReference type="Pfam" id="PF01048">
    <property type="entry name" value="PNP_UDP_1"/>
    <property type="match status" value="1"/>
</dbReference>
<evidence type="ECO:0000259" key="6">
    <source>
        <dbReference type="Pfam" id="PF23239"/>
    </source>
</evidence>
<name>A0A9W4HNC2_PENOL</name>
<keyword evidence="9" id="KW-1185">Reference proteome</keyword>
<feature type="repeat" description="ANK" evidence="3">
    <location>
        <begin position="1522"/>
        <end position="1554"/>
    </location>
</feature>
<feature type="repeat" description="ANK" evidence="3">
    <location>
        <begin position="1205"/>
        <end position="1237"/>
    </location>
</feature>
<dbReference type="SMART" id="SM00248">
    <property type="entry name" value="ANK"/>
    <property type="match status" value="16"/>
</dbReference>
<comment type="caution">
    <text evidence="8">The sequence shown here is derived from an EMBL/GenBank/DDBJ whole genome shotgun (WGS) entry which is preliminary data.</text>
</comment>
<feature type="domain" description="DUF7069" evidence="6">
    <location>
        <begin position="591"/>
        <end position="642"/>
    </location>
</feature>
<feature type="domain" description="Nephrocystin 3-like N-terminal" evidence="7">
    <location>
        <begin position="389"/>
        <end position="561"/>
    </location>
</feature>
<dbReference type="SUPFAM" id="SSF48403">
    <property type="entry name" value="Ankyrin repeat"/>
    <property type="match status" value="2"/>
</dbReference>
<dbReference type="InterPro" id="IPR035994">
    <property type="entry name" value="Nucleoside_phosphorylase_sf"/>
</dbReference>
<feature type="repeat" description="ANK" evidence="3">
    <location>
        <begin position="1099"/>
        <end position="1131"/>
    </location>
</feature>
<gene>
    <name evidence="8" type="ORF">POLS_LOCUS4615</name>
</gene>